<dbReference type="GO" id="GO:0051764">
    <property type="term" value="P:actin crosslink formation"/>
    <property type="evidence" value="ECO:0007669"/>
    <property type="project" value="TreeGrafter"/>
</dbReference>
<protein>
    <recommendedName>
        <fullName evidence="1">Calponin-homology (CH) domain-containing protein</fullName>
    </recommendedName>
</protein>
<proteinExistence type="predicted"/>
<dbReference type="GO" id="GO:0051015">
    <property type="term" value="F:actin filament binding"/>
    <property type="evidence" value="ECO:0007669"/>
    <property type="project" value="TreeGrafter"/>
</dbReference>
<dbReference type="SMART" id="SM00033">
    <property type="entry name" value="CH"/>
    <property type="match status" value="1"/>
</dbReference>
<dbReference type="EMBL" id="SRMA01027289">
    <property type="protein sequence ID" value="TRY56296.1"/>
    <property type="molecule type" value="Genomic_DNA"/>
</dbReference>
<dbReference type="PANTHER" id="PTHR46756:SF21">
    <property type="entry name" value="GAS2-LIKE PROTEIN 2"/>
    <property type="match status" value="1"/>
</dbReference>
<dbReference type="GO" id="GO:1904825">
    <property type="term" value="P:protein localization to microtubule plus-end"/>
    <property type="evidence" value="ECO:0007669"/>
    <property type="project" value="TreeGrafter"/>
</dbReference>
<feature type="domain" description="Calponin-homology (CH)" evidence="1">
    <location>
        <begin position="23"/>
        <end position="148"/>
    </location>
</feature>
<dbReference type="GO" id="GO:0008093">
    <property type="term" value="F:cytoskeletal anchor activity"/>
    <property type="evidence" value="ECO:0007669"/>
    <property type="project" value="TreeGrafter"/>
</dbReference>
<evidence type="ECO:0000313" key="3">
    <source>
        <dbReference type="Proteomes" id="UP000316079"/>
    </source>
</evidence>
<dbReference type="GO" id="GO:0031110">
    <property type="term" value="P:regulation of microtubule polymerization or depolymerization"/>
    <property type="evidence" value="ECO:0007669"/>
    <property type="project" value="TreeGrafter"/>
</dbReference>
<gene>
    <name evidence="2" type="ORF">DNTS_002310</name>
</gene>
<keyword evidence="3" id="KW-1185">Reference proteome</keyword>
<dbReference type="PANTHER" id="PTHR46756">
    <property type="entry name" value="TRANSGELIN"/>
    <property type="match status" value="1"/>
</dbReference>
<accession>A0A553MSY4</accession>
<dbReference type="GO" id="GO:0035371">
    <property type="term" value="C:microtubule plus-end"/>
    <property type="evidence" value="ECO:0007669"/>
    <property type="project" value="TreeGrafter"/>
</dbReference>
<dbReference type="SUPFAM" id="SSF47576">
    <property type="entry name" value="Calponin-homology domain, CH-domain"/>
    <property type="match status" value="1"/>
</dbReference>
<dbReference type="GO" id="GO:0005737">
    <property type="term" value="C:cytoplasm"/>
    <property type="evidence" value="ECO:0007669"/>
    <property type="project" value="TreeGrafter"/>
</dbReference>
<evidence type="ECO:0000313" key="2">
    <source>
        <dbReference type="EMBL" id="TRY56296.1"/>
    </source>
</evidence>
<organism evidence="2 3">
    <name type="scientific">Danionella cerebrum</name>
    <dbReference type="NCBI Taxonomy" id="2873325"/>
    <lineage>
        <taxon>Eukaryota</taxon>
        <taxon>Metazoa</taxon>
        <taxon>Chordata</taxon>
        <taxon>Craniata</taxon>
        <taxon>Vertebrata</taxon>
        <taxon>Euteleostomi</taxon>
        <taxon>Actinopterygii</taxon>
        <taxon>Neopterygii</taxon>
        <taxon>Teleostei</taxon>
        <taxon>Ostariophysi</taxon>
        <taxon>Cypriniformes</taxon>
        <taxon>Danionidae</taxon>
        <taxon>Danioninae</taxon>
        <taxon>Danionella</taxon>
    </lineage>
</organism>
<name>A0A553MSY4_9TELE</name>
<comment type="caution">
    <text evidence="2">The sequence shown here is derived from an EMBL/GenBank/DDBJ whole genome shotgun (WGS) entry which is preliminary data.</text>
</comment>
<dbReference type="PROSITE" id="PS50021">
    <property type="entry name" value="CH"/>
    <property type="match status" value="1"/>
</dbReference>
<dbReference type="Gene3D" id="1.10.418.10">
    <property type="entry name" value="Calponin-like domain"/>
    <property type="match status" value="1"/>
</dbReference>
<reference evidence="2 3" key="1">
    <citation type="journal article" date="2019" name="Sci. Data">
        <title>Hybrid genome assembly and annotation of Danionella translucida.</title>
        <authorList>
            <person name="Kadobianskyi M."/>
            <person name="Schulze L."/>
            <person name="Schuelke M."/>
            <person name="Judkewitz B."/>
        </authorList>
    </citation>
    <scope>NUCLEOTIDE SEQUENCE [LARGE SCALE GENOMIC DNA]</scope>
    <source>
        <strain evidence="2 3">Bolton</strain>
    </source>
</reference>
<dbReference type="AlphaFoldDB" id="A0A553MSY4"/>
<dbReference type="Pfam" id="PF00307">
    <property type="entry name" value="CH"/>
    <property type="match status" value="1"/>
</dbReference>
<dbReference type="CDD" id="cd21268">
    <property type="entry name" value="CH_GAS2L1_2"/>
    <property type="match status" value="1"/>
</dbReference>
<sequence>MLGIAHASNQSIKPFKSSDEYLYAMKEDLAEWLGELYQIKIDVNNILEILKTGALLCAHANKVTRVAEGFLQSSRLANTRLPASEVTFVSSAHPATFLARDNITNFINWCRKEMSVPDVLMFETDDLVLHKNEMNVVLCLLEVARRASRFGMASPVLIQLEHEIEQEIQQETEDSPVPPRSFNTQNLDEMVRHQTVYPAFLENKQQIDDNQQLQKE</sequence>
<dbReference type="STRING" id="623744.A0A553MSY4"/>
<dbReference type="GO" id="GO:0001578">
    <property type="term" value="P:microtubule bundle formation"/>
    <property type="evidence" value="ECO:0007669"/>
    <property type="project" value="TreeGrafter"/>
</dbReference>
<dbReference type="InterPro" id="IPR036872">
    <property type="entry name" value="CH_dom_sf"/>
</dbReference>
<dbReference type="OrthoDB" id="206130at2759"/>
<dbReference type="GO" id="GO:0008017">
    <property type="term" value="F:microtubule binding"/>
    <property type="evidence" value="ECO:0007669"/>
    <property type="project" value="TreeGrafter"/>
</dbReference>
<dbReference type="InterPro" id="IPR001715">
    <property type="entry name" value="CH_dom"/>
</dbReference>
<evidence type="ECO:0000259" key="1">
    <source>
        <dbReference type="PROSITE" id="PS50021"/>
    </source>
</evidence>
<dbReference type="Proteomes" id="UP000316079">
    <property type="component" value="Unassembled WGS sequence"/>
</dbReference>
<dbReference type="GO" id="GO:0001725">
    <property type="term" value="C:stress fiber"/>
    <property type="evidence" value="ECO:0007669"/>
    <property type="project" value="TreeGrafter"/>
</dbReference>
<dbReference type="GO" id="GO:0005884">
    <property type="term" value="C:actin filament"/>
    <property type="evidence" value="ECO:0007669"/>
    <property type="project" value="TreeGrafter"/>
</dbReference>